<dbReference type="GO" id="GO:0042254">
    <property type="term" value="P:ribosome biogenesis"/>
    <property type="evidence" value="ECO:0007669"/>
    <property type="project" value="UniProtKB-KW"/>
</dbReference>
<dbReference type="InterPro" id="IPR003772">
    <property type="entry name" value="YceD"/>
</dbReference>
<evidence type="ECO:0000256" key="1">
    <source>
        <dbReference type="ARBA" id="ARBA00002868"/>
    </source>
</evidence>
<gene>
    <name evidence="6" type="ORF">GCM10007895_18050</name>
</gene>
<accession>A0AA37RWA9</accession>
<dbReference type="Pfam" id="PF02620">
    <property type="entry name" value="YceD"/>
    <property type="match status" value="1"/>
</dbReference>
<dbReference type="AlphaFoldDB" id="A0AA37RWA9"/>
<evidence type="ECO:0000313" key="6">
    <source>
        <dbReference type="EMBL" id="GLP96499.1"/>
    </source>
</evidence>
<dbReference type="PANTHER" id="PTHR38099:SF1">
    <property type="entry name" value="LARGE RIBOSOMAL RNA SUBUNIT ACCUMULATION PROTEIN YCED"/>
    <property type="match status" value="1"/>
</dbReference>
<dbReference type="PANTHER" id="PTHR38099">
    <property type="entry name" value="LARGE RIBOSOMAL RNA SUBUNIT ACCUMULATION PROTEIN YCED"/>
    <property type="match status" value="1"/>
</dbReference>
<comment type="caution">
    <text evidence="6">The sequence shown here is derived from an EMBL/GenBank/DDBJ whole genome shotgun (WGS) entry which is preliminary data.</text>
</comment>
<keyword evidence="4" id="KW-0690">Ribosome biogenesis</keyword>
<dbReference type="InterPro" id="IPR039255">
    <property type="entry name" value="YceD_bac"/>
</dbReference>
<reference evidence="6" key="2">
    <citation type="submission" date="2023-01" db="EMBL/GenBank/DDBJ databases">
        <title>Draft genome sequence of Paraferrimonas sedimenticola strain NBRC 101628.</title>
        <authorList>
            <person name="Sun Q."/>
            <person name="Mori K."/>
        </authorList>
    </citation>
    <scope>NUCLEOTIDE SEQUENCE</scope>
    <source>
        <strain evidence="6">NBRC 101628</strain>
    </source>
</reference>
<protein>
    <recommendedName>
        <fullName evidence="3">Large ribosomal RNA subunit accumulation protein YceD</fullName>
    </recommendedName>
    <alternativeName>
        <fullName evidence="5">23S rRNA accumulation protein YceD</fullName>
    </alternativeName>
</protein>
<organism evidence="6 7">
    <name type="scientific">Paraferrimonas sedimenticola</name>
    <dbReference type="NCBI Taxonomy" id="375674"/>
    <lineage>
        <taxon>Bacteria</taxon>
        <taxon>Pseudomonadati</taxon>
        <taxon>Pseudomonadota</taxon>
        <taxon>Gammaproteobacteria</taxon>
        <taxon>Alteromonadales</taxon>
        <taxon>Ferrimonadaceae</taxon>
        <taxon>Paraferrimonas</taxon>
    </lineage>
</organism>
<reference evidence="6" key="1">
    <citation type="journal article" date="2014" name="Int. J. Syst. Evol. Microbiol.">
        <title>Complete genome sequence of Corynebacterium casei LMG S-19264T (=DSM 44701T), isolated from a smear-ripened cheese.</title>
        <authorList>
            <consortium name="US DOE Joint Genome Institute (JGI-PGF)"/>
            <person name="Walter F."/>
            <person name="Albersmeier A."/>
            <person name="Kalinowski J."/>
            <person name="Ruckert C."/>
        </authorList>
    </citation>
    <scope>NUCLEOTIDE SEQUENCE</scope>
    <source>
        <strain evidence="6">NBRC 101628</strain>
    </source>
</reference>
<evidence type="ECO:0000256" key="4">
    <source>
        <dbReference type="ARBA" id="ARBA00022517"/>
    </source>
</evidence>
<dbReference type="GO" id="GO:0005829">
    <property type="term" value="C:cytosol"/>
    <property type="evidence" value="ECO:0007669"/>
    <property type="project" value="TreeGrafter"/>
</dbReference>
<dbReference type="RefSeq" id="WP_095505071.1">
    <property type="nucleotide sequence ID" value="NZ_BSNC01000004.1"/>
</dbReference>
<evidence type="ECO:0000256" key="2">
    <source>
        <dbReference type="ARBA" id="ARBA00010740"/>
    </source>
</evidence>
<proteinExistence type="inferred from homology"/>
<evidence type="ECO:0000313" key="7">
    <source>
        <dbReference type="Proteomes" id="UP001161422"/>
    </source>
</evidence>
<evidence type="ECO:0000256" key="3">
    <source>
        <dbReference type="ARBA" id="ARBA00015716"/>
    </source>
</evidence>
<dbReference type="Proteomes" id="UP001161422">
    <property type="component" value="Unassembled WGS sequence"/>
</dbReference>
<name>A0AA37RWA9_9GAMM</name>
<sequence length="174" mass="19195">MQQIKIPVSLDPVRAANKRLDYQGVIPGGQMKRLNGASAGDCSEVTVSLTCGVDIQGIVYLKGKAVTELTLECQRCMTPFNTEVMVDFCFTPVKDGAEIDELPDMYDPIEVNDYGEVHLHQLIEDELIVAMPIIATHQEGECNTGSQDLTVGKIEEVQEERPNPFAVLEKLKSK</sequence>
<dbReference type="NCBIfam" id="NF008395">
    <property type="entry name" value="PRK11193.1"/>
    <property type="match status" value="1"/>
</dbReference>
<evidence type="ECO:0000256" key="5">
    <source>
        <dbReference type="ARBA" id="ARBA00031841"/>
    </source>
</evidence>
<comment type="similarity">
    <text evidence="2">Belongs to the DUF177 domain family.</text>
</comment>
<dbReference type="EMBL" id="BSNC01000004">
    <property type="protein sequence ID" value="GLP96499.1"/>
    <property type="molecule type" value="Genomic_DNA"/>
</dbReference>
<keyword evidence="7" id="KW-1185">Reference proteome</keyword>
<comment type="function">
    <text evidence="1">Plays a role in synthesis, processing and/or stability of 23S rRNA.</text>
</comment>